<dbReference type="Proteomes" id="UP001215280">
    <property type="component" value="Unassembled WGS sequence"/>
</dbReference>
<reference evidence="1" key="1">
    <citation type="submission" date="2023-03" db="EMBL/GenBank/DDBJ databases">
        <title>Massive genome expansion in bonnet fungi (Mycena s.s.) driven by repeated elements and novel gene families across ecological guilds.</title>
        <authorList>
            <consortium name="Lawrence Berkeley National Laboratory"/>
            <person name="Harder C.B."/>
            <person name="Miyauchi S."/>
            <person name="Viragh M."/>
            <person name="Kuo A."/>
            <person name="Thoen E."/>
            <person name="Andreopoulos B."/>
            <person name="Lu D."/>
            <person name="Skrede I."/>
            <person name="Drula E."/>
            <person name="Henrissat B."/>
            <person name="Morin E."/>
            <person name="Kohler A."/>
            <person name="Barry K."/>
            <person name="LaButti K."/>
            <person name="Morin E."/>
            <person name="Salamov A."/>
            <person name="Lipzen A."/>
            <person name="Mereny Z."/>
            <person name="Hegedus B."/>
            <person name="Baldrian P."/>
            <person name="Stursova M."/>
            <person name="Weitz H."/>
            <person name="Taylor A."/>
            <person name="Grigoriev I.V."/>
            <person name="Nagy L.G."/>
            <person name="Martin F."/>
            <person name="Kauserud H."/>
        </authorList>
    </citation>
    <scope>NUCLEOTIDE SEQUENCE</scope>
    <source>
        <strain evidence="1">CBHHK188m</strain>
    </source>
</reference>
<name>A0AAD7KBU8_9AGAR</name>
<sequence length="334" mass="37955">MTLIVPIQRAAILDAVRTGYNAVVSLDLDSGHKPIQSEDRGVFLLGFPYKQYCVPILQTLVREDKKHSCEAKYSRYGWFSSIYPTYSNLKFMPDHTVAHRDYKIMPEGYHPQKQKGKPGFTSGKAKFLTRTHRPPKYYLIDFGISHKYETRDPPPLEQPILEGDKSVPEFRFTEDGNPPDDCDPFPTDVHYLGNMIRVDFIEARCFPDVNKTANVCYLKGNPTFDDEIPLMDVRLGVFIPGTAMNLCGRDEWCALQMLPGVLIPVNGTSAEAYSEDQCVYGEACYRGEHRAGEKFSERSAKRKVKPAKSHTPKFQMQNQMVVRYSETVSGFADV</sequence>
<evidence type="ECO:0000313" key="1">
    <source>
        <dbReference type="EMBL" id="KAJ7782485.1"/>
    </source>
</evidence>
<evidence type="ECO:0000313" key="2">
    <source>
        <dbReference type="Proteomes" id="UP001215280"/>
    </source>
</evidence>
<dbReference type="AlphaFoldDB" id="A0AAD7KBU8"/>
<comment type="caution">
    <text evidence="1">The sequence shown here is derived from an EMBL/GenBank/DDBJ whole genome shotgun (WGS) entry which is preliminary data.</text>
</comment>
<dbReference type="EMBL" id="JARJLG010000003">
    <property type="protein sequence ID" value="KAJ7782485.1"/>
    <property type="molecule type" value="Genomic_DNA"/>
</dbReference>
<proteinExistence type="predicted"/>
<organism evidence="1 2">
    <name type="scientific">Mycena maculata</name>
    <dbReference type="NCBI Taxonomy" id="230809"/>
    <lineage>
        <taxon>Eukaryota</taxon>
        <taxon>Fungi</taxon>
        <taxon>Dikarya</taxon>
        <taxon>Basidiomycota</taxon>
        <taxon>Agaricomycotina</taxon>
        <taxon>Agaricomycetes</taxon>
        <taxon>Agaricomycetidae</taxon>
        <taxon>Agaricales</taxon>
        <taxon>Marasmiineae</taxon>
        <taxon>Mycenaceae</taxon>
        <taxon>Mycena</taxon>
    </lineage>
</organism>
<gene>
    <name evidence="1" type="ORF">DFH07DRAFT_935583</name>
</gene>
<protein>
    <submittedName>
        <fullName evidence="1">Uncharacterized protein</fullName>
    </submittedName>
</protein>
<keyword evidence="2" id="KW-1185">Reference proteome</keyword>
<accession>A0AAD7KBU8</accession>